<dbReference type="InterPro" id="IPR006531">
    <property type="entry name" value="Gp5/Vgr_OB"/>
</dbReference>
<evidence type="ECO:0000259" key="4">
    <source>
        <dbReference type="Pfam" id="PF13296"/>
    </source>
</evidence>
<comment type="similarity">
    <text evidence="1">Belongs to the VgrG protein family.</text>
</comment>
<feature type="domain" description="DUF2345" evidence="3">
    <location>
        <begin position="617"/>
        <end position="765"/>
    </location>
</feature>
<dbReference type="Pfam" id="PF10106">
    <property type="entry name" value="DUF2345"/>
    <property type="match status" value="1"/>
</dbReference>
<dbReference type="InterPro" id="IPR037026">
    <property type="entry name" value="Vgr_OB-fold_dom_sf"/>
</dbReference>
<dbReference type="RefSeq" id="WP_032618169.1">
    <property type="nucleotide sequence ID" value="NZ_PDLK01000002.1"/>
</dbReference>
<dbReference type="NCBIfam" id="TIGR03361">
    <property type="entry name" value="VI_Rhs_Vgr"/>
    <property type="match status" value="1"/>
</dbReference>
<dbReference type="Pfam" id="PF05954">
    <property type="entry name" value="Phage_GPD"/>
    <property type="match status" value="1"/>
</dbReference>
<evidence type="ECO:0000313" key="6">
    <source>
        <dbReference type="Proteomes" id="UP000222768"/>
    </source>
</evidence>
<organism evidence="5 6">
    <name type="scientific">Leclercia adecarboxylata</name>
    <dbReference type="NCBI Taxonomy" id="83655"/>
    <lineage>
        <taxon>Bacteria</taxon>
        <taxon>Pseudomonadati</taxon>
        <taxon>Pseudomonadota</taxon>
        <taxon>Gammaproteobacteria</taxon>
        <taxon>Enterobacterales</taxon>
        <taxon>Enterobacteriaceae</taxon>
        <taxon>Leclercia</taxon>
    </lineage>
</organism>
<dbReference type="InterPro" id="IPR018769">
    <property type="entry name" value="VgrG2_DUF2345"/>
</dbReference>
<dbReference type="InterPro" id="IPR028244">
    <property type="entry name" value="T6SS_Rhs_Vgr_dom"/>
</dbReference>
<proteinExistence type="inferred from homology"/>
<dbReference type="Gene3D" id="4.10.220.110">
    <property type="match status" value="1"/>
</dbReference>
<dbReference type="Pfam" id="PF13296">
    <property type="entry name" value="T6SS_Vgr"/>
    <property type="match status" value="1"/>
</dbReference>
<comment type="caution">
    <text evidence="5">The sequence shown here is derived from an EMBL/GenBank/DDBJ whole genome shotgun (WGS) entry which is preliminary data.</text>
</comment>
<dbReference type="InterPro" id="IPR006533">
    <property type="entry name" value="T6SS_Vgr_RhsGE"/>
</dbReference>
<dbReference type="InterPro" id="IPR017847">
    <property type="entry name" value="T6SS_RhsGE_Vgr_subset"/>
</dbReference>
<dbReference type="Pfam" id="PF04717">
    <property type="entry name" value="Phage_base_V"/>
    <property type="match status" value="1"/>
</dbReference>
<evidence type="ECO:0000259" key="2">
    <source>
        <dbReference type="Pfam" id="PF04717"/>
    </source>
</evidence>
<reference evidence="6" key="1">
    <citation type="submission" date="2017-09" db="EMBL/GenBank/DDBJ databases">
        <title>FDA dAtabase for Regulatory Grade micrObial Sequences (FDA-ARGOS): Supporting development and validation of Infectious Disease Dx tests.</title>
        <authorList>
            <person name="Minogue T."/>
            <person name="Wolcott M."/>
            <person name="Wasieloski L."/>
            <person name="Aguilar W."/>
            <person name="Moore D."/>
            <person name="Tallon L."/>
            <person name="Sadzewicz L."/>
            <person name="Ott S."/>
            <person name="Zhao X."/>
            <person name="Nagaraj S."/>
            <person name="Vavikolanu K."/>
            <person name="Aluvathingal J."/>
            <person name="Nadendla S."/>
            <person name="Sichtig H."/>
        </authorList>
    </citation>
    <scope>NUCLEOTIDE SEQUENCE [LARGE SCALE GENOMIC DNA]</scope>
    <source>
        <strain evidence="6">FDAARGOS_404</strain>
    </source>
</reference>
<feature type="domain" description="Gp5/Type VI secretion system Vgr protein OB-fold" evidence="2">
    <location>
        <begin position="414"/>
        <end position="478"/>
    </location>
</feature>
<gene>
    <name evidence="5" type="ORF">CRX53_09975</name>
</gene>
<dbReference type="AlphaFoldDB" id="A0A855EYV8"/>
<dbReference type="Proteomes" id="UP000222768">
    <property type="component" value="Unassembled WGS sequence"/>
</dbReference>
<dbReference type="EMBL" id="PDLK01000002">
    <property type="protein sequence ID" value="PHH04276.1"/>
    <property type="molecule type" value="Genomic_DNA"/>
</dbReference>
<dbReference type="Gene3D" id="3.55.50.10">
    <property type="entry name" value="Baseplate protein-like domains"/>
    <property type="match status" value="1"/>
</dbReference>
<dbReference type="NCBIfam" id="TIGR01646">
    <property type="entry name" value="vgr_GE"/>
    <property type="match status" value="1"/>
</dbReference>
<protein>
    <submittedName>
        <fullName evidence="5">Type VI secretion system tip protein VgrG</fullName>
    </submittedName>
</protein>
<evidence type="ECO:0000313" key="5">
    <source>
        <dbReference type="EMBL" id="PHH04276.1"/>
    </source>
</evidence>
<dbReference type="Gene3D" id="2.40.50.230">
    <property type="entry name" value="Gp5 N-terminal domain"/>
    <property type="match status" value="1"/>
</dbReference>
<sequence>MEGQSELLQQQTTLNRYLLYFPHSQNVIPDVHSFTGTEGLSEPWRYTIRFTSPDQNIAIDAVLNQMAEFILRAPNPKAAWQGQTPWLPVRQINGTITKFSRLKSSGDEALYECVLEHELALLDKNYRSAVYMNMTVPELVTKLMKDSGHFEGYNIDFDQLSHNYLRREMIVQWKETDLQFIRRLLAEVGIWFRLENHDKVKAETVVIFGDSDRRYRFCDKQVPYVRHSGMTSYAEYITDLEEQHGLIPKNVLVRTYNYREPHSPQADKTIEMSDIPQGITFGQHYHYADPYLTDGDCYSTEAETATFYARLRYERLLNSQSVLGATTSDPELQPGIMFNPTGPIPDGFKSGFLITKMTIRSSRAEHYRAVLTGIPCTKSYSFRPGYIPRPVIAGTIPARVAAIGGDKTYAGLDAHGRYRVKFDFDLDEKRDGFESALVRLGRAYAGDTFGIHFPLLDGTEVAVGFEGGDPDRPFITHVMHDGSRPDLVTNRNDSRNVIRTAASNKIRLEDRRGKEHIKISTEYGKGQFSVGHLVDAEGKKRGEGVEARTDDWMALRAAKGVMITTEAQPRAAGKQLDMTDAIAQLEKALTLAMTLQQSALTAGASHVETDRQNALSQTLSHLTGPGILAYGKNGVAQVTPDSLQLSAGQDLIATAGNDTSMNVVKKFSLAVGENISLFARKLGIQMIAGAGDITSQAQRGEMHMLSQKDFTLTSTAGKMNGSAREGMQFVCGGGGIRISPNGLVTLFSPTGIELKAPSLKYDGPDSASVQSPSFEKGAFKLRYKLHAGDDPEQILANKKFRLTNSAGQIVEGVTDSKGHSPLLDADDLDSYKMELME</sequence>
<evidence type="ECO:0000259" key="3">
    <source>
        <dbReference type="Pfam" id="PF10106"/>
    </source>
</evidence>
<name>A0A855EYV8_9ENTR</name>
<feature type="domain" description="Putative type VI secretion system Rhs element associated Vgr" evidence="4">
    <location>
        <begin position="498"/>
        <end position="599"/>
    </location>
</feature>
<dbReference type="SUPFAM" id="SSF69255">
    <property type="entry name" value="gp5 N-terminal domain-like"/>
    <property type="match status" value="1"/>
</dbReference>
<dbReference type="SUPFAM" id="SSF69279">
    <property type="entry name" value="Phage tail proteins"/>
    <property type="match status" value="2"/>
</dbReference>
<dbReference type="Gene3D" id="2.30.110.50">
    <property type="match status" value="1"/>
</dbReference>
<evidence type="ECO:0000256" key="1">
    <source>
        <dbReference type="ARBA" id="ARBA00005558"/>
    </source>
</evidence>
<accession>A0A855EYV8</accession>